<comment type="caution">
    <text evidence="1">The sequence shown here is derived from an EMBL/GenBank/DDBJ whole genome shotgun (WGS) entry which is preliminary data.</text>
</comment>
<evidence type="ECO:0000313" key="2">
    <source>
        <dbReference type="Proteomes" id="UP000571950"/>
    </source>
</evidence>
<dbReference type="Proteomes" id="UP000571950">
    <property type="component" value="Unassembled WGS sequence"/>
</dbReference>
<dbReference type="RefSeq" id="WP_223177233.1">
    <property type="nucleotide sequence ID" value="NZ_BSPS01000057.1"/>
</dbReference>
<reference evidence="1 2" key="1">
    <citation type="submission" date="2020-08" db="EMBL/GenBank/DDBJ databases">
        <title>Genomic Encyclopedia of Type Strains, Phase IV (KMG-IV): sequencing the most valuable type-strain genomes for metagenomic binning, comparative biology and taxonomic classification.</title>
        <authorList>
            <person name="Goeker M."/>
        </authorList>
    </citation>
    <scope>NUCLEOTIDE SEQUENCE [LARGE SCALE GENOMIC DNA]</scope>
    <source>
        <strain evidence="1 2">DSM 26189</strain>
    </source>
</reference>
<dbReference type="CDD" id="cd00085">
    <property type="entry name" value="HNHc"/>
    <property type="match status" value="1"/>
</dbReference>
<organism evidence="1 2">
    <name type="scientific">Sphingobium jiangsuense</name>
    <dbReference type="NCBI Taxonomy" id="870476"/>
    <lineage>
        <taxon>Bacteria</taxon>
        <taxon>Pseudomonadati</taxon>
        <taxon>Pseudomonadota</taxon>
        <taxon>Alphaproteobacteria</taxon>
        <taxon>Sphingomonadales</taxon>
        <taxon>Sphingomonadaceae</taxon>
        <taxon>Sphingobium</taxon>
    </lineage>
</organism>
<protein>
    <recommendedName>
        <fullName evidence="3">HNH endonuclease</fullName>
    </recommendedName>
</protein>
<sequence>MVTFNELLSANGIDPAQVTLLRHSGRARLGITPYDLWQRRDGSFDRYQSTQAPGKALFQSPYWASFVSNPANETLFVGLYSASLGDRAEIDWDCPMTGMPPGADKGREADLYHLTLLDTFREHRGTLKIQWDNGWVAWARYAYRSDHAIIGDVDTGQIVAFAASPEGEATWQMQRKVERSSRIAKAALAKNAEAHGGVHVCEACGFQHSDRAMFDAHHPHPIAAGPRMTRAYSLIVLCPVCHRRAHRSPNRMLPYDLMELRAWNDAGRP</sequence>
<proteinExistence type="predicted"/>
<accession>A0A7W6FP19</accession>
<dbReference type="InterPro" id="IPR003615">
    <property type="entry name" value="HNH_nuc"/>
</dbReference>
<evidence type="ECO:0008006" key="3">
    <source>
        <dbReference type="Google" id="ProtNLM"/>
    </source>
</evidence>
<dbReference type="EMBL" id="JACIDT010000001">
    <property type="protein sequence ID" value="MBB3924599.1"/>
    <property type="molecule type" value="Genomic_DNA"/>
</dbReference>
<evidence type="ECO:0000313" key="1">
    <source>
        <dbReference type="EMBL" id="MBB3924599.1"/>
    </source>
</evidence>
<name>A0A7W6FP19_9SPHN</name>
<gene>
    <name evidence="1" type="ORF">GGR43_000293</name>
</gene>
<dbReference type="AlphaFoldDB" id="A0A7W6FP19"/>
<keyword evidence="2" id="KW-1185">Reference proteome</keyword>